<dbReference type="EMBL" id="GGEC01093291">
    <property type="protein sequence ID" value="MBX73775.1"/>
    <property type="molecule type" value="Transcribed_RNA"/>
</dbReference>
<accession>A0A2P2R3G6</accession>
<proteinExistence type="predicted"/>
<dbReference type="AlphaFoldDB" id="A0A2P2R3G6"/>
<protein>
    <submittedName>
        <fullName evidence="1">Uncharacterized protein</fullName>
    </submittedName>
</protein>
<name>A0A2P2R3G6_RHIMU</name>
<organism evidence="1">
    <name type="scientific">Rhizophora mucronata</name>
    <name type="common">Asiatic mangrove</name>
    <dbReference type="NCBI Taxonomy" id="61149"/>
    <lineage>
        <taxon>Eukaryota</taxon>
        <taxon>Viridiplantae</taxon>
        <taxon>Streptophyta</taxon>
        <taxon>Embryophyta</taxon>
        <taxon>Tracheophyta</taxon>
        <taxon>Spermatophyta</taxon>
        <taxon>Magnoliopsida</taxon>
        <taxon>eudicotyledons</taxon>
        <taxon>Gunneridae</taxon>
        <taxon>Pentapetalae</taxon>
        <taxon>rosids</taxon>
        <taxon>fabids</taxon>
        <taxon>Malpighiales</taxon>
        <taxon>Rhizophoraceae</taxon>
        <taxon>Rhizophora</taxon>
    </lineage>
</organism>
<evidence type="ECO:0000313" key="1">
    <source>
        <dbReference type="EMBL" id="MBX73775.1"/>
    </source>
</evidence>
<reference evidence="1" key="1">
    <citation type="submission" date="2018-02" db="EMBL/GenBank/DDBJ databases">
        <title>Rhizophora mucronata_Transcriptome.</title>
        <authorList>
            <person name="Meera S.P."/>
            <person name="Sreeshan A."/>
            <person name="Augustine A."/>
        </authorList>
    </citation>
    <scope>NUCLEOTIDE SEQUENCE</scope>
    <source>
        <tissue evidence="1">Leaf</tissue>
    </source>
</reference>
<sequence>MLNDQRVASSQLMLTKPSSKRAIFYCT</sequence>